<evidence type="ECO:0000256" key="5">
    <source>
        <dbReference type="ARBA" id="ARBA00022519"/>
    </source>
</evidence>
<evidence type="ECO:0000256" key="1">
    <source>
        <dbReference type="ARBA" id="ARBA00000085"/>
    </source>
</evidence>
<keyword evidence="8 15" id="KW-0812">Transmembrane</keyword>
<dbReference type="SUPFAM" id="SSF47384">
    <property type="entry name" value="Homodimeric domain of signal transducing histidine kinase"/>
    <property type="match status" value="1"/>
</dbReference>
<evidence type="ECO:0000256" key="2">
    <source>
        <dbReference type="ARBA" id="ARBA00004429"/>
    </source>
</evidence>
<comment type="catalytic activity">
    <reaction evidence="1">
        <text>ATP + protein L-histidine = ADP + protein N-phospho-L-histidine.</text>
        <dbReference type="EC" id="2.7.13.3"/>
    </reaction>
</comment>
<name>A0A5Q2QG67_9GAMM</name>
<dbReference type="Proteomes" id="UP000388235">
    <property type="component" value="Chromosome"/>
</dbReference>
<keyword evidence="9" id="KW-0547">Nucleotide-binding</keyword>
<evidence type="ECO:0000256" key="9">
    <source>
        <dbReference type="ARBA" id="ARBA00022741"/>
    </source>
</evidence>
<dbReference type="InterPro" id="IPR003661">
    <property type="entry name" value="HisK_dim/P_dom"/>
</dbReference>
<dbReference type="KEGG" id="llp:GH975_10735"/>
<evidence type="ECO:0000256" key="4">
    <source>
        <dbReference type="ARBA" id="ARBA00022475"/>
    </source>
</evidence>
<evidence type="ECO:0000256" key="14">
    <source>
        <dbReference type="ARBA" id="ARBA00023136"/>
    </source>
</evidence>
<evidence type="ECO:0000256" key="6">
    <source>
        <dbReference type="ARBA" id="ARBA00022553"/>
    </source>
</evidence>
<reference evidence="18 19" key="1">
    <citation type="submission" date="2019-11" db="EMBL/GenBank/DDBJ databases">
        <authorList>
            <person name="Khan S.A."/>
            <person name="Jeon C.O."/>
            <person name="Chun B.H."/>
        </authorList>
    </citation>
    <scope>NUCLEOTIDE SEQUENCE [LARGE SCALE GENOMIC DNA]</scope>
    <source>
        <strain evidence="18 19">IMCC 1097</strain>
    </source>
</reference>
<dbReference type="AlphaFoldDB" id="A0A5Q2QG67"/>
<dbReference type="SMART" id="SM00387">
    <property type="entry name" value="HATPase_c"/>
    <property type="match status" value="1"/>
</dbReference>
<dbReference type="InterPro" id="IPR003594">
    <property type="entry name" value="HATPase_dom"/>
</dbReference>
<dbReference type="SUPFAM" id="SSF55874">
    <property type="entry name" value="ATPase domain of HSP90 chaperone/DNA topoisomerase II/histidine kinase"/>
    <property type="match status" value="1"/>
</dbReference>
<dbReference type="Gene3D" id="3.30.565.10">
    <property type="entry name" value="Histidine kinase-like ATPase, C-terminal domain"/>
    <property type="match status" value="1"/>
</dbReference>
<evidence type="ECO:0000313" key="19">
    <source>
        <dbReference type="Proteomes" id="UP000388235"/>
    </source>
</evidence>
<dbReference type="InterPro" id="IPR036097">
    <property type="entry name" value="HisK_dim/P_sf"/>
</dbReference>
<keyword evidence="11" id="KW-0067">ATP-binding</keyword>
<evidence type="ECO:0000256" key="13">
    <source>
        <dbReference type="ARBA" id="ARBA00023012"/>
    </source>
</evidence>
<dbReference type="GO" id="GO:0005524">
    <property type="term" value="F:ATP binding"/>
    <property type="evidence" value="ECO:0007669"/>
    <property type="project" value="UniProtKB-KW"/>
</dbReference>
<dbReference type="InterPro" id="IPR036890">
    <property type="entry name" value="HATPase_C_sf"/>
</dbReference>
<dbReference type="CDD" id="cd00075">
    <property type="entry name" value="HATPase"/>
    <property type="match status" value="1"/>
</dbReference>
<dbReference type="PRINTS" id="PR00344">
    <property type="entry name" value="BCTRLSENSOR"/>
</dbReference>
<organism evidence="18 19">
    <name type="scientific">Litorivicinus lipolyticus</name>
    <dbReference type="NCBI Taxonomy" id="418701"/>
    <lineage>
        <taxon>Bacteria</taxon>
        <taxon>Pseudomonadati</taxon>
        <taxon>Pseudomonadota</taxon>
        <taxon>Gammaproteobacteria</taxon>
        <taxon>Oceanospirillales</taxon>
        <taxon>Litorivicinaceae</taxon>
        <taxon>Litorivicinus</taxon>
    </lineage>
</organism>
<evidence type="ECO:0000259" key="17">
    <source>
        <dbReference type="PROSITE" id="PS50885"/>
    </source>
</evidence>
<gene>
    <name evidence="18" type="ORF">GH975_10735</name>
</gene>
<dbReference type="PANTHER" id="PTHR44936:SF5">
    <property type="entry name" value="SENSOR HISTIDINE KINASE ENVZ"/>
    <property type="match status" value="1"/>
</dbReference>
<dbReference type="Pfam" id="PF00512">
    <property type="entry name" value="HisKA"/>
    <property type="match status" value="1"/>
</dbReference>
<dbReference type="PANTHER" id="PTHR44936">
    <property type="entry name" value="SENSOR PROTEIN CREC"/>
    <property type="match status" value="1"/>
</dbReference>
<proteinExistence type="predicted"/>
<sequence length="497" mass="54902">MSALGRLRDRWLPRSIVARMSLVLFVGILIAQTLGAALWARQVANDERKRLVEVSENLGARVGQTLQFFNRLPDQYRHVVLDQLRDMGGTRFFVSVNRQLIDLNQLPTTDRAELSKQVIATQLQAQTGPLNDLSLQLVAFEQLKILSGNNLMVDLPLRWKRFALVNPGDQSPVVVIQHRLNAGEWIYVAAVLPVGEAIQGSQWLTPERLWSLTLVSLTVLALTTALVRWIVGPLRLLARQADALGRGQTPALIVEQGSREMVSTIRAFNVMGLRIHKFIADRERLFASISHDLKTPLTRARLRAEMLPSEQGEPLIRDLGNLDVMVKGALQMMKEGAIHENPEPVELKSLLSQCLQSATVAGVPSSLICDPALVIQGRRLALERVFSNLIDNAVHYGRSIDVSVRPAAGAIELNFKDRGPGIPDALKSKVFDPYFRAQHSPSTIHVGLGMGIVRSLVQQHGGTIELSDRTGGGLVVRLLLPLSHFDTNRNVEAHPAP</sequence>
<dbReference type="Gene3D" id="1.10.287.130">
    <property type="match status" value="1"/>
</dbReference>
<dbReference type="Pfam" id="PF02518">
    <property type="entry name" value="HATPase_c"/>
    <property type="match status" value="1"/>
</dbReference>
<keyword evidence="19" id="KW-1185">Reference proteome</keyword>
<dbReference type="OrthoDB" id="9804645at2"/>
<evidence type="ECO:0000256" key="11">
    <source>
        <dbReference type="ARBA" id="ARBA00022840"/>
    </source>
</evidence>
<evidence type="ECO:0000256" key="10">
    <source>
        <dbReference type="ARBA" id="ARBA00022777"/>
    </source>
</evidence>
<feature type="domain" description="HAMP" evidence="17">
    <location>
        <begin position="228"/>
        <end position="280"/>
    </location>
</feature>
<protein>
    <recommendedName>
        <fullName evidence="3">histidine kinase</fullName>
        <ecNumber evidence="3">2.7.13.3</ecNumber>
    </recommendedName>
</protein>
<keyword evidence="5" id="KW-0997">Cell inner membrane</keyword>
<accession>A0A5Q2QG67</accession>
<evidence type="ECO:0000256" key="12">
    <source>
        <dbReference type="ARBA" id="ARBA00022989"/>
    </source>
</evidence>
<keyword evidence="6" id="KW-0597">Phosphoprotein</keyword>
<feature type="domain" description="Histidine kinase" evidence="16">
    <location>
        <begin position="288"/>
        <end position="484"/>
    </location>
</feature>
<keyword evidence="14 15" id="KW-0472">Membrane</keyword>
<keyword evidence="10" id="KW-0418">Kinase</keyword>
<dbReference type="CDD" id="cd00082">
    <property type="entry name" value="HisKA"/>
    <property type="match status" value="1"/>
</dbReference>
<dbReference type="InterPro" id="IPR003660">
    <property type="entry name" value="HAMP_dom"/>
</dbReference>
<dbReference type="SMART" id="SM00388">
    <property type="entry name" value="HisKA"/>
    <property type="match status" value="1"/>
</dbReference>
<dbReference type="EMBL" id="CP045871">
    <property type="protein sequence ID" value="QGG81016.1"/>
    <property type="molecule type" value="Genomic_DNA"/>
</dbReference>
<dbReference type="PROSITE" id="PS50885">
    <property type="entry name" value="HAMP"/>
    <property type="match status" value="1"/>
</dbReference>
<evidence type="ECO:0000256" key="8">
    <source>
        <dbReference type="ARBA" id="ARBA00022692"/>
    </source>
</evidence>
<keyword evidence="13" id="KW-0902">Two-component regulatory system</keyword>
<dbReference type="InterPro" id="IPR005467">
    <property type="entry name" value="His_kinase_dom"/>
</dbReference>
<keyword evidence="4" id="KW-1003">Cell membrane</keyword>
<keyword evidence="7" id="KW-0808">Transferase</keyword>
<dbReference type="EC" id="2.7.13.3" evidence="3"/>
<dbReference type="GO" id="GO:0005886">
    <property type="term" value="C:plasma membrane"/>
    <property type="evidence" value="ECO:0007669"/>
    <property type="project" value="UniProtKB-SubCell"/>
</dbReference>
<dbReference type="RefSeq" id="WP_153714519.1">
    <property type="nucleotide sequence ID" value="NZ_CP045871.1"/>
</dbReference>
<evidence type="ECO:0000259" key="16">
    <source>
        <dbReference type="PROSITE" id="PS50109"/>
    </source>
</evidence>
<comment type="subcellular location">
    <subcellularLocation>
        <location evidence="2">Cell inner membrane</location>
        <topology evidence="2">Multi-pass membrane protein</topology>
    </subcellularLocation>
</comment>
<evidence type="ECO:0000256" key="7">
    <source>
        <dbReference type="ARBA" id="ARBA00022679"/>
    </source>
</evidence>
<evidence type="ECO:0000313" key="18">
    <source>
        <dbReference type="EMBL" id="QGG81016.1"/>
    </source>
</evidence>
<keyword evidence="12 15" id="KW-1133">Transmembrane helix</keyword>
<evidence type="ECO:0000256" key="3">
    <source>
        <dbReference type="ARBA" id="ARBA00012438"/>
    </source>
</evidence>
<dbReference type="SMART" id="SM00304">
    <property type="entry name" value="HAMP"/>
    <property type="match status" value="1"/>
</dbReference>
<dbReference type="InterPro" id="IPR004358">
    <property type="entry name" value="Sig_transdc_His_kin-like_C"/>
</dbReference>
<dbReference type="InterPro" id="IPR050980">
    <property type="entry name" value="2C_sensor_his_kinase"/>
</dbReference>
<evidence type="ECO:0000256" key="15">
    <source>
        <dbReference type="SAM" id="Phobius"/>
    </source>
</evidence>
<feature type="transmembrane region" description="Helical" evidence="15">
    <location>
        <begin position="20"/>
        <end position="40"/>
    </location>
</feature>
<dbReference type="GO" id="GO:0000155">
    <property type="term" value="F:phosphorelay sensor kinase activity"/>
    <property type="evidence" value="ECO:0007669"/>
    <property type="project" value="InterPro"/>
</dbReference>
<dbReference type="Pfam" id="PF00672">
    <property type="entry name" value="HAMP"/>
    <property type="match status" value="1"/>
</dbReference>
<dbReference type="PROSITE" id="PS50109">
    <property type="entry name" value="HIS_KIN"/>
    <property type="match status" value="1"/>
</dbReference>